<dbReference type="PANTHER" id="PTHR43722">
    <property type="entry name" value="PROLINE IMINOPEPTIDASE"/>
    <property type="match status" value="1"/>
</dbReference>
<evidence type="ECO:0000259" key="11">
    <source>
        <dbReference type="Pfam" id="PF00561"/>
    </source>
</evidence>
<keyword evidence="13" id="KW-1185">Reference proteome</keyword>
<dbReference type="EC" id="3.4.11.5" evidence="8 10"/>
<reference evidence="12" key="2">
    <citation type="submission" date="2021-12" db="EMBL/GenBank/DDBJ databases">
        <title>Resequencing data analysis of finger millet.</title>
        <authorList>
            <person name="Hatakeyama M."/>
            <person name="Aluri S."/>
            <person name="Balachadran M.T."/>
            <person name="Sivarajan S.R."/>
            <person name="Poveda L."/>
            <person name="Shimizu-Inatsugi R."/>
            <person name="Schlapbach R."/>
            <person name="Sreeman S.M."/>
            <person name="Shimizu K.K."/>
        </authorList>
    </citation>
    <scope>NUCLEOTIDE SEQUENCE</scope>
</reference>
<dbReference type="AlphaFoldDB" id="A0AAV5DXP0"/>
<evidence type="ECO:0000256" key="4">
    <source>
        <dbReference type="ARBA" id="ARBA00022438"/>
    </source>
</evidence>
<evidence type="ECO:0000256" key="10">
    <source>
        <dbReference type="RuleBase" id="RU003421"/>
    </source>
</evidence>
<evidence type="ECO:0000313" key="12">
    <source>
        <dbReference type="EMBL" id="GJN14914.1"/>
    </source>
</evidence>
<feature type="active site" evidence="9">
    <location>
        <position position="281"/>
    </location>
</feature>
<dbReference type="InterPro" id="IPR029058">
    <property type="entry name" value="AB_hydrolase_fold"/>
</dbReference>
<gene>
    <name evidence="12" type="primary">gb01791</name>
    <name evidence="12" type="ORF">PR202_gb01791</name>
</gene>
<feature type="active site" description="Proton donor" evidence="9">
    <location>
        <position position="309"/>
    </location>
</feature>
<evidence type="ECO:0000256" key="3">
    <source>
        <dbReference type="ARBA" id="ARBA00010088"/>
    </source>
</evidence>
<dbReference type="Gene3D" id="3.40.50.1820">
    <property type="entry name" value="alpha/beta hydrolase"/>
    <property type="match status" value="2"/>
</dbReference>
<evidence type="ECO:0000256" key="6">
    <source>
        <dbReference type="ARBA" id="ARBA00022670"/>
    </source>
</evidence>
<feature type="domain" description="AB hydrolase-1" evidence="11">
    <location>
        <begin position="44"/>
        <end position="112"/>
    </location>
</feature>
<sequence length="336" mass="38412">MDASGQPLRRDLYAPIEPYDSGFLKVSDIHTIFYEQSGNPHGHPVVFLHGGPGAGTSPGNRRFFDPEFYRIILFDQRGSGKSTPHACLEENTTWDLVADIEKLREHLDIPEWQAITFFSNYSLFFVHSSIVEKLTVTGIVLRGIFLLRKKELDWFYEGGAAAIFPDAWEPFRDFIPEDERNCFIAAYYKRLTSSDVNVQVEAAKRWTMWEMMTAHLIQNQDNVKRGEDDKFSLASCFFQAFARIESHYFVNKGFLPSDSYLLDNVEKIRHIKSFIVQGRYDACCPMMSAWDLHKAWPEADFKVVPDAGHSANEVGIAAELVAANEKLKDMMKKGQC</sequence>
<name>A0AAV5DXP0_ELECO</name>
<proteinExistence type="inferred from homology"/>
<feature type="active site" description="Nucleophile" evidence="9">
    <location>
        <position position="119"/>
    </location>
</feature>
<reference evidence="12" key="1">
    <citation type="journal article" date="2018" name="DNA Res.">
        <title>Multiple hybrid de novo genome assembly of finger millet, an orphan allotetraploid crop.</title>
        <authorList>
            <person name="Hatakeyama M."/>
            <person name="Aluri S."/>
            <person name="Balachadran M.T."/>
            <person name="Sivarajan S.R."/>
            <person name="Patrignani A."/>
            <person name="Gruter S."/>
            <person name="Poveda L."/>
            <person name="Shimizu-Inatsugi R."/>
            <person name="Baeten J."/>
            <person name="Francoijs K.J."/>
            <person name="Nataraja K.N."/>
            <person name="Reddy Y.A.N."/>
            <person name="Phadnis S."/>
            <person name="Ravikumar R.L."/>
            <person name="Schlapbach R."/>
            <person name="Sreeman S.M."/>
            <person name="Shimizu K.K."/>
        </authorList>
    </citation>
    <scope>NUCLEOTIDE SEQUENCE</scope>
</reference>
<dbReference type="InterPro" id="IPR002410">
    <property type="entry name" value="Peptidase_S33"/>
</dbReference>
<dbReference type="PANTHER" id="PTHR43722:SF1">
    <property type="entry name" value="PROLINE IMINOPEPTIDASE"/>
    <property type="match status" value="1"/>
</dbReference>
<keyword evidence="6 8" id="KW-0645">Protease</keyword>
<evidence type="ECO:0000256" key="8">
    <source>
        <dbReference type="PIRNR" id="PIRNR006431"/>
    </source>
</evidence>
<dbReference type="NCBIfam" id="TIGR01249">
    <property type="entry name" value="pro_imino_pep_1"/>
    <property type="match status" value="1"/>
</dbReference>
<evidence type="ECO:0000256" key="9">
    <source>
        <dbReference type="PIRSR" id="PIRSR006431-1"/>
    </source>
</evidence>
<keyword evidence="5 8" id="KW-0963">Cytoplasm</keyword>
<evidence type="ECO:0000256" key="2">
    <source>
        <dbReference type="ARBA" id="ARBA00004496"/>
    </source>
</evidence>
<comment type="caution">
    <text evidence="12">The sequence shown here is derived from an EMBL/GenBank/DDBJ whole genome shotgun (WGS) entry which is preliminary data.</text>
</comment>
<evidence type="ECO:0000256" key="5">
    <source>
        <dbReference type="ARBA" id="ARBA00022490"/>
    </source>
</evidence>
<comment type="subcellular location">
    <subcellularLocation>
        <location evidence="2 8">Cytoplasm</location>
    </subcellularLocation>
</comment>
<dbReference type="PRINTS" id="PR00793">
    <property type="entry name" value="PROAMNOPTASE"/>
</dbReference>
<dbReference type="PIRSF" id="PIRSF006431">
    <property type="entry name" value="Pept_S33"/>
    <property type="match status" value="1"/>
</dbReference>
<dbReference type="GO" id="GO:0005737">
    <property type="term" value="C:cytoplasm"/>
    <property type="evidence" value="ECO:0007669"/>
    <property type="project" value="UniProtKB-SubCell"/>
</dbReference>
<comment type="catalytic activity">
    <reaction evidence="1 8 10">
        <text>Release of N-terminal proline from a peptide.</text>
        <dbReference type="EC" id="3.4.11.5"/>
    </reaction>
</comment>
<dbReference type="SUPFAM" id="SSF53474">
    <property type="entry name" value="alpha/beta-Hydrolases"/>
    <property type="match status" value="1"/>
</dbReference>
<evidence type="ECO:0000256" key="7">
    <source>
        <dbReference type="ARBA" id="ARBA00022801"/>
    </source>
</evidence>
<dbReference type="EMBL" id="BQKI01000071">
    <property type="protein sequence ID" value="GJN14914.1"/>
    <property type="molecule type" value="Genomic_DNA"/>
</dbReference>
<evidence type="ECO:0000313" key="13">
    <source>
        <dbReference type="Proteomes" id="UP001054889"/>
    </source>
</evidence>
<dbReference type="InterPro" id="IPR000073">
    <property type="entry name" value="AB_hydrolase_1"/>
</dbReference>
<organism evidence="12 13">
    <name type="scientific">Eleusine coracana subsp. coracana</name>
    <dbReference type="NCBI Taxonomy" id="191504"/>
    <lineage>
        <taxon>Eukaryota</taxon>
        <taxon>Viridiplantae</taxon>
        <taxon>Streptophyta</taxon>
        <taxon>Embryophyta</taxon>
        <taxon>Tracheophyta</taxon>
        <taxon>Spermatophyta</taxon>
        <taxon>Magnoliopsida</taxon>
        <taxon>Liliopsida</taxon>
        <taxon>Poales</taxon>
        <taxon>Poaceae</taxon>
        <taxon>PACMAD clade</taxon>
        <taxon>Chloridoideae</taxon>
        <taxon>Cynodonteae</taxon>
        <taxon>Eleusininae</taxon>
        <taxon>Eleusine</taxon>
    </lineage>
</organism>
<comment type="similarity">
    <text evidence="3 8 10">Belongs to the peptidase S33 family.</text>
</comment>
<dbReference type="InterPro" id="IPR005944">
    <property type="entry name" value="Pro_iminopeptidase"/>
</dbReference>
<evidence type="ECO:0000256" key="1">
    <source>
        <dbReference type="ARBA" id="ARBA00001585"/>
    </source>
</evidence>
<keyword evidence="7 8" id="KW-0378">Hydrolase</keyword>
<protein>
    <recommendedName>
        <fullName evidence="8 10">Proline iminopeptidase</fullName>
        <shortName evidence="8">PIP</shortName>
        <ecNumber evidence="8 10">3.4.11.5</ecNumber>
    </recommendedName>
    <alternativeName>
        <fullName evidence="8">Prolyl aminopeptidase</fullName>
    </alternativeName>
</protein>
<dbReference type="Proteomes" id="UP001054889">
    <property type="component" value="Unassembled WGS sequence"/>
</dbReference>
<dbReference type="GO" id="GO:0004177">
    <property type="term" value="F:aminopeptidase activity"/>
    <property type="evidence" value="ECO:0007669"/>
    <property type="project" value="UniProtKB-UniRule"/>
</dbReference>
<keyword evidence="4 8" id="KW-0031">Aminopeptidase</keyword>
<dbReference type="GO" id="GO:0006508">
    <property type="term" value="P:proteolysis"/>
    <property type="evidence" value="ECO:0007669"/>
    <property type="project" value="UniProtKB-KW"/>
</dbReference>
<dbReference type="Pfam" id="PF00561">
    <property type="entry name" value="Abhydrolase_1"/>
    <property type="match status" value="1"/>
</dbReference>
<accession>A0AAV5DXP0</accession>